<dbReference type="Proteomes" id="UP000794436">
    <property type="component" value="Unassembled WGS sequence"/>
</dbReference>
<evidence type="ECO:0008006" key="3">
    <source>
        <dbReference type="Google" id="ProtNLM"/>
    </source>
</evidence>
<organism evidence="1 2">
    <name type="scientific">Pythium oligandrum</name>
    <name type="common">Mycoparasitic fungus</name>
    <dbReference type="NCBI Taxonomy" id="41045"/>
    <lineage>
        <taxon>Eukaryota</taxon>
        <taxon>Sar</taxon>
        <taxon>Stramenopiles</taxon>
        <taxon>Oomycota</taxon>
        <taxon>Peronosporomycetes</taxon>
        <taxon>Pythiales</taxon>
        <taxon>Pythiaceae</taxon>
        <taxon>Pythium</taxon>
    </lineage>
</organism>
<accession>A0A8K1CDG9</accession>
<protein>
    <recommendedName>
        <fullName evidence="3">FYVE-type domain-containing protein</fullName>
    </recommendedName>
</protein>
<reference evidence="1" key="1">
    <citation type="submission" date="2019-03" db="EMBL/GenBank/DDBJ databases">
        <title>Long read genome sequence of the mycoparasitic Pythium oligandrum ATCC 38472 isolated from sugarbeet rhizosphere.</title>
        <authorList>
            <person name="Gaulin E."/>
        </authorList>
    </citation>
    <scope>NUCLEOTIDE SEQUENCE</scope>
    <source>
        <strain evidence="1">ATCC 38472_TT</strain>
    </source>
</reference>
<dbReference type="Gene3D" id="3.30.530.20">
    <property type="match status" value="1"/>
</dbReference>
<dbReference type="InterPro" id="IPR023393">
    <property type="entry name" value="START-like_dom_sf"/>
</dbReference>
<dbReference type="OrthoDB" id="164487at2759"/>
<proteinExistence type="predicted"/>
<dbReference type="EMBL" id="SPLM01000076">
    <property type="protein sequence ID" value="TMW61404.1"/>
    <property type="molecule type" value="Genomic_DNA"/>
</dbReference>
<keyword evidence="2" id="KW-1185">Reference proteome</keyword>
<evidence type="ECO:0000313" key="2">
    <source>
        <dbReference type="Proteomes" id="UP000794436"/>
    </source>
</evidence>
<dbReference type="PANTHER" id="PTHR13510">
    <property type="entry name" value="FYVE-FINGER-CONTAINING RAB5 EFFECTOR PROTEIN RABENOSYN-5-RELATED"/>
    <property type="match status" value="1"/>
</dbReference>
<comment type="caution">
    <text evidence="1">The sequence shown here is derived from an EMBL/GenBank/DDBJ whole genome shotgun (WGS) entry which is preliminary data.</text>
</comment>
<dbReference type="InterPro" id="IPR052727">
    <property type="entry name" value="Rab4/Rab5_effector"/>
</dbReference>
<sequence length="406" mass="45816">MAARQFDAAMLPKLDLTRGEQEAIQLEARAVIDRALVLEAEFRRRGGAINQKKWKEVMARDNFHVYKRRKSSRHGKFVLDDEIKLPELMSMRAHDDVSRRAWFQSFTNETDSTTSSRESVDDIEAPPIITCAGYVEGKLEDVIYGAYDGNEAEWKLRSAYLKDKLSEARILATIEGPTHEDPCRFLGIKWFSTEYPPGLGVFISKRDSLVIEAIGITTDSQGERHGYLVVHDYYDPRIPELTDYGIIRNKLSVCFLSRQVTPDRVAIYGCAFLDLGGNLPSSVAISIGALTLVSTANTVDASYNKKLVWLMNQQQAQRRMTKDQLALPRVSSCHSCHKIPRLRGLTPCCACAREFCSACAVERRLVVDAPTDHRDVTWRNLKFCFACILRAKELPAVHVARVTNKA</sequence>
<dbReference type="AlphaFoldDB" id="A0A8K1CDG9"/>
<gene>
    <name evidence="1" type="ORF">Poli38472_012595</name>
</gene>
<dbReference type="PANTHER" id="PTHR13510:SF44">
    <property type="entry name" value="RABENOSYN-5"/>
    <property type="match status" value="1"/>
</dbReference>
<evidence type="ECO:0000313" key="1">
    <source>
        <dbReference type="EMBL" id="TMW61404.1"/>
    </source>
</evidence>
<name>A0A8K1CDG9_PYTOL</name>